<protein>
    <submittedName>
        <fullName evidence="7">DUF92 domain-containing protein</fullName>
    </submittedName>
</protein>
<keyword evidence="5 6" id="KW-0472">Membrane</keyword>
<feature type="transmembrane region" description="Helical" evidence="6">
    <location>
        <begin position="240"/>
        <end position="260"/>
    </location>
</feature>
<dbReference type="InterPro" id="IPR002794">
    <property type="entry name" value="DUF92_TMEM19"/>
</dbReference>
<dbReference type="EMBL" id="JAXOFX010000002">
    <property type="protein sequence ID" value="MDZ5470997.1"/>
    <property type="molecule type" value="Genomic_DNA"/>
</dbReference>
<comment type="caution">
    <text evidence="7">The sequence shown here is derived from an EMBL/GenBank/DDBJ whole genome shotgun (WGS) entry which is preliminary data.</text>
</comment>
<dbReference type="RefSeq" id="WP_322445077.1">
    <property type="nucleotide sequence ID" value="NZ_JAXOFX010000002.1"/>
</dbReference>
<comment type="similarity">
    <text evidence="2">Belongs to the TMEM19 family.</text>
</comment>
<evidence type="ECO:0000313" key="7">
    <source>
        <dbReference type="EMBL" id="MDZ5470997.1"/>
    </source>
</evidence>
<name>A0ABU5IV17_9BACI</name>
<gene>
    <name evidence="7" type="ORF">SM124_04440</name>
</gene>
<evidence type="ECO:0000256" key="6">
    <source>
        <dbReference type="SAM" id="Phobius"/>
    </source>
</evidence>
<accession>A0ABU5IV17</accession>
<evidence type="ECO:0000256" key="2">
    <source>
        <dbReference type="ARBA" id="ARBA00009012"/>
    </source>
</evidence>
<evidence type="ECO:0000256" key="4">
    <source>
        <dbReference type="ARBA" id="ARBA00022989"/>
    </source>
</evidence>
<evidence type="ECO:0000256" key="5">
    <source>
        <dbReference type="ARBA" id="ARBA00023136"/>
    </source>
</evidence>
<sequence length="261" mass="28215">MINIVVLIFIIVTAILGYYFRLLTLSGSIAAAVVGIFTALGLGLKGLFVLGLFFASSSFWSKYKRSRKSKVEERHEKGSTRDWQQVVANGGAAGMVSFVYFINPDPIWVMVYCILLSSANSDTWASEIGTLSKTKPFSLRTFSLVPSGTSGAVSMLGTWAALAGASLIAVSSKLIFSFSIQAMFFIAVLGFLGNLIDTILGAYIQASYKCRECGLETEKLIHCNGKTVKIKGFQQMNNDLVNFLSSLLAAIFGLIILLVLG</sequence>
<dbReference type="Proteomes" id="UP001290455">
    <property type="component" value="Unassembled WGS sequence"/>
</dbReference>
<keyword evidence="7" id="KW-0614">Plasmid</keyword>
<evidence type="ECO:0000256" key="1">
    <source>
        <dbReference type="ARBA" id="ARBA00004141"/>
    </source>
</evidence>
<feature type="transmembrane region" description="Helical" evidence="6">
    <location>
        <begin position="174"/>
        <end position="196"/>
    </location>
</feature>
<proteinExistence type="inferred from homology"/>
<keyword evidence="4 6" id="KW-1133">Transmembrane helix</keyword>
<keyword evidence="8" id="KW-1185">Reference proteome</keyword>
<feature type="transmembrane region" description="Helical" evidence="6">
    <location>
        <begin position="29"/>
        <end position="61"/>
    </location>
</feature>
<reference evidence="7 8" key="1">
    <citation type="submission" date="2023-11" db="EMBL/GenBank/DDBJ databases">
        <title>Bacillus jintuensis, isolated from a mudflat on the Beibu Gulf coast.</title>
        <authorList>
            <person name="Li M."/>
        </authorList>
    </citation>
    <scope>NUCLEOTIDE SEQUENCE [LARGE SCALE GENOMIC DNA]</scope>
    <source>
        <strain evidence="7 8">31A1R</strain>
        <plasmid evidence="7">unnamed</plasmid>
    </source>
</reference>
<dbReference type="PANTHER" id="PTHR13353:SF5">
    <property type="entry name" value="TRANSMEMBRANE PROTEIN 19"/>
    <property type="match status" value="1"/>
</dbReference>
<geneLocation type="plasmid" evidence="7">
    <name>unnamed</name>
</geneLocation>
<evidence type="ECO:0000313" key="8">
    <source>
        <dbReference type="Proteomes" id="UP001290455"/>
    </source>
</evidence>
<organism evidence="7 8">
    <name type="scientific">Robertmurraya mangrovi</name>
    <dbReference type="NCBI Taxonomy" id="3098077"/>
    <lineage>
        <taxon>Bacteria</taxon>
        <taxon>Bacillati</taxon>
        <taxon>Bacillota</taxon>
        <taxon>Bacilli</taxon>
        <taxon>Bacillales</taxon>
        <taxon>Bacillaceae</taxon>
        <taxon>Robertmurraya</taxon>
    </lineage>
</organism>
<keyword evidence="3 6" id="KW-0812">Transmembrane</keyword>
<dbReference type="PANTHER" id="PTHR13353">
    <property type="entry name" value="TRANSMEMBRANE PROTEIN 19"/>
    <property type="match status" value="1"/>
</dbReference>
<evidence type="ECO:0000256" key="3">
    <source>
        <dbReference type="ARBA" id="ARBA00022692"/>
    </source>
</evidence>
<feature type="transmembrane region" description="Helical" evidence="6">
    <location>
        <begin position="5"/>
        <end position="23"/>
    </location>
</feature>
<dbReference type="Pfam" id="PF01940">
    <property type="entry name" value="DUF92"/>
    <property type="match status" value="1"/>
</dbReference>
<feature type="transmembrane region" description="Helical" evidence="6">
    <location>
        <begin position="137"/>
        <end position="162"/>
    </location>
</feature>
<comment type="subcellular location">
    <subcellularLocation>
        <location evidence="1">Membrane</location>
        <topology evidence="1">Multi-pass membrane protein</topology>
    </subcellularLocation>
</comment>